<keyword evidence="1" id="KW-1133">Transmembrane helix</keyword>
<gene>
    <name evidence="2" type="primary">40</name>
    <name evidence="2" type="ORF">SEA_LAKSHMI_40</name>
</gene>
<proteinExistence type="predicted"/>
<dbReference type="EMBL" id="OR159660">
    <property type="protein sequence ID" value="WKW85597.1"/>
    <property type="molecule type" value="Genomic_DNA"/>
</dbReference>
<evidence type="ECO:0008006" key="3">
    <source>
        <dbReference type="Google" id="ProtNLM"/>
    </source>
</evidence>
<reference evidence="2" key="1">
    <citation type="submission" date="2023-06" db="EMBL/GenBank/DDBJ databases">
        <authorList>
            <person name="Bearden H.B."/>
            <person name="Frey A.C."/>
            <person name="Joo S."/>
            <person name="Kamran I.N."/>
            <person name="Lloyd G.E."/>
            <person name="Ohms H.J."/>
            <person name="Prayaga B.S."/>
            <person name="Spencer A.M."/>
            <person name="Gunewardana D.V."/>
            <person name="Tuisl T.J."/>
            <person name="Uhde A.K."/>
            <person name="Van-Hees R.D."/>
            <person name="Walther L.D."/>
            <person name="Wang S.Y."/>
            <person name="Woods E.A."/>
            <person name="Yates E.K."/>
            <person name="Khan H.A."/>
            <person name="Gomez J.L."/>
            <person name="Wire N.L."/>
            <person name="Adair T.L."/>
            <person name="Gurney S.M.R."/>
            <person name="Ko C."/>
            <person name="Russell D.A."/>
            <person name="Jacobs-Sera D."/>
            <person name="Hatfull G.F."/>
        </authorList>
    </citation>
    <scope>NUCLEOTIDE SEQUENCE</scope>
</reference>
<name>A0AB38YAQ0_9CAUD</name>
<feature type="transmembrane region" description="Helical" evidence="1">
    <location>
        <begin position="6"/>
        <end position="26"/>
    </location>
</feature>
<accession>A0AB38YAQ0</accession>
<evidence type="ECO:0000313" key="2">
    <source>
        <dbReference type="EMBL" id="WKW85597.1"/>
    </source>
</evidence>
<evidence type="ECO:0000256" key="1">
    <source>
        <dbReference type="SAM" id="Phobius"/>
    </source>
</evidence>
<sequence>MDLPDSILLAFALIFFFAALFLWGRWREEVTERERAEALVGAEEQALRRLYRRFLVAREIAFADYNQRAIWSQEFTFPTFAEWIEDRGEDN</sequence>
<protein>
    <recommendedName>
        <fullName evidence="3">Minor tail protein</fullName>
    </recommendedName>
</protein>
<keyword evidence="1" id="KW-0812">Transmembrane</keyword>
<organism evidence="2">
    <name type="scientific">Arthrobacter phage Lakshmi</name>
    <dbReference type="NCBI Taxonomy" id="3062829"/>
    <lineage>
        <taxon>Viruses</taxon>
        <taxon>Duplodnaviria</taxon>
        <taxon>Heunggongvirae</taxon>
        <taxon>Uroviricota</taxon>
        <taxon>Caudoviricetes</taxon>
        <taxon>Korravirus</taxon>
    </lineage>
</organism>
<keyword evidence="1" id="KW-0472">Membrane</keyword>